<dbReference type="PANTHER" id="PTHR33184">
    <property type="entry name" value="PROTEIN TAPETUM DETERMINANT 1-LIKE-RELATED"/>
    <property type="match status" value="1"/>
</dbReference>
<organism evidence="3 4">
    <name type="scientific">Linum trigynum</name>
    <dbReference type="NCBI Taxonomy" id="586398"/>
    <lineage>
        <taxon>Eukaryota</taxon>
        <taxon>Viridiplantae</taxon>
        <taxon>Streptophyta</taxon>
        <taxon>Embryophyta</taxon>
        <taxon>Tracheophyta</taxon>
        <taxon>Spermatophyta</taxon>
        <taxon>Magnoliopsida</taxon>
        <taxon>eudicotyledons</taxon>
        <taxon>Gunneridae</taxon>
        <taxon>Pentapetalae</taxon>
        <taxon>rosids</taxon>
        <taxon>fabids</taxon>
        <taxon>Malpighiales</taxon>
        <taxon>Linaceae</taxon>
        <taxon>Linum</taxon>
    </lineage>
</organism>
<name>A0AAV2C9J0_9ROSI</name>
<dbReference type="GO" id="GO:0001709">
    <property type="term" value="P:cell fate determination"/>
    <property type="evidence" value="ECO:0007669"/>
    <property type="project" value="TreeGrafter"/>
</dbReference>
<sequence>MSSLRSTSSVVALLFVLGLASKGLWACDLNDMLIGTVRSGREFKGQTEWNVTFTNRCKCPIKTIVLSCQGFQSAEPVSPSVLKVNGDQCLLYDGLQLKAGGSLSFSYAWDSPFNLTPKYILPMGC</sequence>
<dbReference type="EMBL" id="OZ034813">
    <property type="protein sequence ID" value="CAL1353173.1"/>
    <property type="molecule type" value="Genomic_DNA"/>
</dbReference>
<accession>A0AAV2C9J0</accession>
<feature type="chain" id="PRO_5043886674" evidence="2">
    <location>
        <begin position="27"/>
        <end position="125"/>
    </location>
</feature>
<dbReference type="PANTHER" id="PTHR33184:SF11">
    <property type="entry name" value="BETA-1,3-N-ACETYLGLUCOSAMINYLTRANSFERASE FAMILY PROTEIN"/>
    <property type="match status" value="1"/>
</dbReference>
<dbReference type="Proteomes" id="UP001497516">
    <property type="component" value="Chromosome 1"/>
</dbReference>
<evidence type="ECO:0000256" key="2">
    <source>
        <dbReference type="SAM" id="SignalP"/>
    </source>
</evidence>
<dbReference type="Pfam" id="PF24068">
    <property type="entry name" value="TPD1_C"/>
    <property type="match status" value="1"/>
</dbReference>
<protein>
    <submittedName>
        <fullName evidence="3">Uncharacterized protein</fullName>
    </submittedName>
</protein>
<dbReference type="AlphaFoldDB" id="A0AAV2C9J0"/>
<keyword evidence="1 2" id="KW-0732">Signal</keyword>
<feature type="signal peptide" evidence="2">
    <location>
        <begin position="1"/>
        <end position="26"/>
    </location>
</feature>
<proteinExistence type="predicted"/>
<reference evidence="3 4" key="1">
    <citation type="submission" date="2024-04" db="EMBL/GenBank/DDBJ databases">
        <authorList>
            <person name="Fracassetti M."/>
        </authorList>
    </citation>
    <scope>NUCLEOTIDE SEQUENCE [LARGE SCALE GENOMIC DNA]</scope>
</reference>
<dbReference type="InterPro" id="IPR040361">
    <property type="entry name" value="TPD1"/>
</dbReference>
<evidence type="ECO:0000256" key="1">
    <source>
        <dbReference type="ARBA" id="ARBA00022729"/>
    </source>
</evidence>
<evidence type="ECO:0000313" key="4">
    <source>
        <dbReference type="Proteomes" id="UP001497516"/>
    </source>
</evidence>
<keyword evidence="4" id="KW-1185">Reference proteome</keyword>
<evidence type="ECO:0000313" key="3">
    <source>
        <dbReference type="EMBL" id="CAL1353173.1"/>
    </source>
</evidence>
<gene>
    <name evidence="3" type="ORF">LTRI10_LOCUS1096</name>
</gene>